<evidence type="ECO:0000256" key="1">
    <source>
        <dbReference type="SAM" id="MobiDB-lite"/>
    </source>
</evidence>
<gene>
    <name evidence="2" type="ORF">NEZAVI_LOCUS15133</name>
</gene>
<proteinExistence type="predicted"/>
<keyword evidence="3" id="KW-1185">Reference proteome</keyword>
<accession>A0A9P0HSD9</accession>
<reference evidence="2" key="1">
    <citation type="submission" date="2022-01" db="EMBL/GenBank/DDBJ databases">
        <authorList>
            <person name="King R."/>
        </authorList>
    </citation>
    <scope>NUCLEOTIDE SEQUENCE</scope>
</reference>
<dbReference type="Proteomes" id="UP001152798">
    <property type="component" value="Chromosome 7"/>
</dbReference>
<dbReference type="AlphaFoldDB" id="A0A9P0HSD9"/>
<dbReference type="EMBL" id="OV725083">
    <property type="protein sequence ID" value="CAH1407415.1"/>
    <property type="molecule type" value="Genomic_DNA"/>
</dbReference>
<protein>
    <submittedName>
        <fullName evidence="2">Uncharacterized protein</fullName>
    </submittedName>
</protein>
<sequence>MMNYTAVGKNMASMRMRPLTNNSQMKQDILSCKTSSVESTSEK</sequence>
<organism evidence="2 3">
    <name type="scientific">Nezara viridula</name>
    <name type="common">Southern green stink bug</name>
    <name type="synonym">Cimex viridulus</name>
    <dbReference type="NCBI Taxonomy" id="85310"/>
    <lineage>
        <taxon>Eukaryota</taxon>
        <taxon>Metazoa</taxon>
        <taxon>Ecdysozoa</taxon>
        <taxon>Arthropoda</taxon>
        <taxon>Hexapoda</taxon>
        <taxon>Insecta</taxon>
        <taxon>Pterygota</taxon>
        <taxon>Neoptera</taxon>
        <taxon>Paraneoptera</taxon>
        <taxon>Hemiptera</taxon>
        <taxon>Heteroptera</taxon>
        <taxon>Panheteroptera</taxon>
        <taxon>Pentatomomorpha</taxon>
        <taxon>Pentatomoidea</taxon>
        <taxon>Pentatomidae</taxon>
        <taxon>Pentatominae</taxon>
        <taxon>Nezara</taxon>
    </lineage>
</organism>
<evidence type="ECO:0000313" key="2">
    <source>
        <dbReference type="EMBL" id="CAH1407415.1"/>
    </source>
</evidence>
<evidence type="ECO:0000313" key="3">
    <source>
        <dbReference type="Proteomes" id="UP001152798"/>
    </source>
</evidence>
<name>A0A9P0HSD9_NEZVI</name>
<feature type="region of interest" description="Disordered" evidence="1">
    <location>
        <begin position="20"/>
        <end position="43"/>
    </location>
</feature>